<accession>A0A0D6EQZ6</accession>
<evidence type="ECO:0000259" key="3">
    <source>
        <dbReference type="Pfam" id="PF00135"/>
    </source>
</evidence>
<dbReference type="AlphaFoldDB" id="A0A0D6EQZ6"/>
<evidence type="ECO:0000313" key="5">
    <source>
        <dbReference type="Proteomes" id="UP000243876"/>
    </source>
</evidence>
<dbReference type="PANTHER" id="PTHR43142">
    <property type="entry name" value="CARBOXYLIC ESTER HYDROLASE"/>
    <property type="match status" value="1"/>
</dbReference>
<feature type="non-terminal residue" evidence="4">
    <location>
        <position position="1"/>
    </location>
</feature>
<protein>
    <submittedName>
        <fullName evidence="4">SPOSA6832_04178-mRNA-1:cds</fullName>
    </submittedName>
</protein>
<comment type="similarity">
    <text evidence="1">Belongs to the type-B carboxylesterase/lipase family.</text>
</comment>
<dbReference type="ESTHER" id="sposa-a0a0d6eqz6">
    <property type="family name" value="Carb_B_Root"/>
</dbReference>
<dbReference type="Pfam" id="PF00135">
    <property type="entry name" value="COesterase"/>
    <property type="match status" value="2"/>
</dbReference>
<sequence length="514" mass="55981">MLRSGLASSPPQRCIVVSGNYRINIFGFCASKDLEDLDIEGKCGNYGLYDVVAMFEWVRPTSLLQAAFSSPYLHIGLPRPPTVSLPQVSHEPVLSPAGPSQHCPLRRRPLARDRLRTERRSVPHLASAGLGQEALFEGDCTEWGCDYYGKFRSSFPIRGPSTRYTRPSCSQMMRPVEQAYPAYSTILTSVASSSSSVPSSPAGRVAYLRSLPAAALLAAHTATHSFASLSLTLEPASSPSAIWTSDTLHRLRNGDWDPWIEAVVLGTTEDEGTVFSWGMKLTTPEAFEAYLRNFPASLRPAIQAKYVGPPRAEHPARPTLLEAPGSKLLSDQIFVNPVWDQAVALAGKEEEGTKVWMYRLRTGVKRLLDAGMGLGVMHSMDLPFVFNSATLWDEDPESADGKTAKAIGERWLRFAIEGNPGASSSFQGHFTAAALAGRRPGSSDLPASLTALAPIDPAWQPFTRSAPSWLAFDDAGSTTNESLEWLERGKLELHFGRDDPEAGEEVLGMHSGYS</sequence>
<evidence type="ECO:0000256" key="2">
    <source>
        <dbReference type="ARBA" id="ARBA00022801"/>
    </source>
</evidence>
<dbReference type="Gene3D" id="3.40.50.1820">
    <property type="entry name" value="alpha/beta hydrolase"/>
    <property type="match status" value="2"/>
</dbReference>
<feature type="domain" description="Carboxylesterase type B" evidence="3">
    <location>
        <begin position="201"/>
        <end position="473"/>
    </location>
</feature>
<dbReference type="GO" id="GO:0016787">
    <property type="term" value="F:hydrolase activity"/>
    <property type="evidence" value="ECO:0007669"/>
    <property type="project" value="UniProtKB-KW"/>
</dbReference>
<dbReference type="SUPFAM" id="SSF53474">
    <property type="entry name" value="alpha/beta-Hydrolases"/>
    <property type="match status" value="1"/>
</dbReference>
<proteinExistence type="inferred from homology"/>
<keyword evidence="5" id="KW-1185">Reference proteome</keyword>
<name>A0A0D6EQZ6_SPOSA</name>
<evidence type="ECO:0000256" key="1">
    <source>
        <dbReference type="ARBA" id="ARBA00005964"/>
    </source>
</evidence>
<organism evidence="4 5">
    <name type="scientific">Sporidiobolus salmonicolor</name>
    <name type="common">Yeast-like fungus</name>
    <name type="synonym">Sporobolomyces salmonicolor</name>
    <dbReference type="NCBI Taxonomy" id="5005"/>
    <lineage>
        <taxon>Eukaryota</taxon>
        <taxon>Fungi</taxon>
        <taxon>Dikarya</taxon>
        <taxon>Basidiomycota</taxon>
        <taxon>Pucciniomycotina</taxon>
        <taxon>Microbotryomycetes</taxon>
        <taxon>Sporidiobolales</taxon>
        <taxon>Sporidiobolaceae</taxon>
        <taxon>Sporobolomyces</taxon>
    </lineage>
</organism>
<dbReference type="InterPro" id="IPR029058">
    <property type="entry name" value="AB_hydrolase_fold"/>
</dbReference>
<dbReference type="Proteomes" id="UP000243876">
    <property type="component" value="Unassembled WGS sequence"/>
</dbReference>
<gene>
    <name evidence="4" type="primary">SPOSA6832_04178</name>
</gene>
<dbReference type="PANTHER" id="PTHR43142:SF1">
    <property type="entry name" value="CARBOXYLIC ESTER HYDROLASE"/>
    <property type="match status" value="1"/>
</dbReference>
<feature type="domain" description="Carboxylesterase type B" evidence="3">
    <location>
        <begin position="13"/>
        <end position="59"/>
    </location>
</feature>
<evidence type="ECO:0000313" key="4">
    <source>
        <dbReference type="EMBL" id="CEQ42384.1"/>
    </source>
</evidence>
<dbReference type="OrthoDB" id="408631at2759"/>
<dbReference type="InterPro" id="IPR002018">
    <property type="entry name" value="CarbesteraseB"/>
</dbReference>
<dbReference type="EMBL" id="CENE01000025">
    <property type="protein sequence ID" value="CEQ42384.1"/>
    <property type="molecule type" value="Genomic_DNA"/>
</dbReference>
<reference evidence="5" key="1">
    <citation type="submission" date="2015-02" db="EMBL/GenBank/DDBJ databases">
        <authorList>
            <person name="Gon?alves P."/>
        </authorList>
    </citation>
    <scope>NUCLEOTIDE SEQUENCE [LARGE SCALE GENOMIC DNA]</scope>
</reference>
<keyword evidence="2" id="KW-0378">Hydrolase</keyword>